<reference evidence="3" key="1">
    <citation type="submission" date="2016-10" db="EMBL/GenBank/DDBJ databases">
        <authorList>
            <person name="Varghese N."/>
            <person name="Submissions S."/>
        </authorList>
    </citation>
    <scope>NUCLEOTIDE SEQUENCE [LARGE SCALE GENOMIC DNA]</scope>
    <source>
        <strain evidence="3">BL47</strain>
    </source>
</reference>
<dbReference type="OrthoDB" id="8242967at2"/>
<feature type="domain" description="DUF6894" evidence="1">
    <location>
        <begin position="3"/>
        <end position="70"/>
    </location>
</feature>
<organism evidence="2 3">
    <name type="scientific">Methylobacterium phyllostachyos</name>
    <dbReference type="NCBI Taxonomy" id="582672"/>
    <lineage>
        <taxon>Bacteria</taxon>
        <taxon>Pseudomonadati</taxon>
        <taxon>Pseudomonadota</taxon>
        <taxon>Alphaproteobacteria</taxon>
        <taxon>Hyphomicrobiales</taxon>
        <taxon>Methylobacteriaceae</taxon>
        <taxon>Methylobacterium</taxon>
    </lineage>
</organism>
<evidence type="ECO:0000259" key="1">
    <source>
        <dbReference type="Pfam" id="PF21834"/>
    </source>
</evidence>
<evidence type="ECO:0000313" key="3">
    <source>
        <dbReference type="Proteomes" id="UP000198704"/>
    </source>
</evidence>
<protein>
    <recommendedName>
        <fullName evidence="1">DUF6894 domain-containing protein</fullName>
    </recommendedName>
</protein>
<dbReference type="EMBL" id="FNHS01000027">
    <property type="protein sequence ID" value="SDO55616.1"/>
    <property type="molecule type" value="Genomic_DNA"/>
</dbReference>
<gene>
    <name evidence="2" type="ORF">SAMN05216360_12725</name>
</gene>
<keyword evidence="3" id="KW-1185">Reference proteome</keyword>
<dbReference type="RefSeq" id="WP_091722412.1">
    <property type="nucleotide sequence ID" value="NZ_FNHS01000027.1"/>
</dbReference>
<accession>A0A1H0KIJ1</accession>
<dbReference type="Proteomes" id="UP000198704">
    <property type="component" value="Unassembled WGS sequence"/>
</dbReference>
<name>A0A1H0KIJ1_9HYPH</name>
<proteinExistence type="predicted"/>
<dbReference type="Pfam" id="PF21834">
    <property type="entry name" value="DUF6894"/>
    <property type="match status" value="1"/>
</dbReference>
<sequence>MARYFFDVTNGSVVSDDEGIEFDDAHSASQEALRSLPDMAKDQLLMQVGEKVSVTMRDDHGVPVYRATLTIEDEWLAGRP</sequence>
<evidence type="ECO:0000313" key="2">
    <source>
        <dbReference type="EMBL" id="SDO55616.1"/>
    </source>
</evidence>
<dbReference type="InterPro" id="IPR054189">
    <property type="entry name" value="DUF6894"/>
</dbReference>
<dbReference type="AlphaFoldDB" id="A0A1H0KIJ1"/>